<dbReference type="KEGG" id="bdw:94336261"/>
<dbReference type="EMBL" id="JALLKP010000002">
    <property type="protein sequence ID" value="KAK2196714.1"/>
    <property type="molecule type" value="Genomic_DNA"/>
</dbReference>
<feature type="compositionally biased region" description="Basic and acidic residues" evidence="1">
    <location>
        <begin position="325"/>
        <end position="335"/>
    </location>
</feature>
<reference evidence="3" key="1">
    <citation type="journal article" date="2023" name="Nat. Microbiol.">
        <title>Babesia duncani multi-omics identifies virulence factors and drug targets.</title>
        <authorList>
            <person name="Singh P."/>
            <person name="Lonardi S."/>
            <person name="Liang Q."/>
            <person name="Vydyam P."/>
            <person name="Khabirova E."/>
            <person name="Fang T."/>
            <person name="Gihaz S."/>
            <person name="Thekkiniath J."/>
            <person name="Munshi M."/>
            <person name="Abel S."/>
            <person name="Ciampossin L."/>
            <person name="Batugedara G."/>
            <person name="Gupta M."/>
            <person name="Lu X.M."/>
            <person name="Lenz T."/>
            <person name="Chakravarty S."/>
            <person name="Cornillot E."/>
            <person name="Hu Y."/>
            <person name="Ma W."/>
            <person name="Gonzalez L.M."/>
            <person name="Sanchez S."/>
            <person name="Estrada K."/>
            <person name="Sanchez-Flores A."/>
            <person name="Montero E."/>
            <person name="Harb O.S."/>
            <person name="Le Roch K.G."/>
            <person name="Mamoun C.B."/>
        </authorList>
    </citation>
    <scope>NUCLEOTIDE SEQUENCE</scope>
    <source>
        <strain evidence="3">WA1</strain>
    </source>
</reference>
<evidence type="ECO:0000313" key="3">
    <source>
        <dbReference type="EMBL" id="KAK2196714.1"/>
    </source>
</evidence>
<dbReference type="RefSeq" id="XP_067803556.1">
    <property type="nucleotide sequence ID" value="XM_067946992.1"/>
</dbReference>
<feature type="compositionally biased region" description="Basic and acidic residues" evidence="1">
    <location>
        <begin position="1098"/>
        <end position="1108"/>
    </location>
</feature>
<feature type="region of interest" description="Disordered" evidence="1">
    <location>
        <begin position="295"/>
        <end position="354"/>
    </location>
</feature>
<feature type="compositionally biased region" description="Basic and acidic residues" evidence="1">
    <location>
        <begin position="1804"/>
        <end position="1813"/>
    </location>
</feature>
<feature type="compositionally biased region" description="Basic and acidic residues" evidence="1">
    <location>
        <begin position="1747"/>
        <end position="1763"/>
    </location>
</feature>
<accession>A0AAD9PL42</accession>
<evidence type="ECO:0000256" key="2">
    <source>
        <dbReference type="SAM" id="SignalP"/>
    </source>
</evidence>
<dbReference type="GeneID" id="94336261"/>
<feature type="region of interest" description="Disordered" evidence="1">
    <location>
        <begin position="1094"/>
        <end position="1118"/>
    </location>
</feature>
<dbReference type="Proteomes" id="UP001214638">
    <property type="component" value="Unassembled WGS sequence"/>
</dbReference>
<feature type="compositionally biased region" description="Polar residues" evidence="1">
    <location>
        <begin position="1428"/>
        <end position="1440"/>
    </location>
</feature>
<sequence>MDLCFVYAFVILAYGVNGVAVPLDIIETTETGNIRKGLYGKEDNMKADESKNIEQIDLNGEGFIRFITATKGFCFDKITFNGTTLLPSLPRNCPKLVTWEYWNKMDFISFYIKSKRTSIKTIYQRTSKRNWTPIAKSEYGKLELMYKPRVTLDIDKVENIPRITLKQKKSGIDTSALVEISRVIFVTKIVDHGVTIIDLNTGDYVGSRFIQMITDGHNLYKRLCLWLLDSDGNIYKKNFVSYRIAYWDPIVLDRELKSWDKLVKKILTRFNRKENPLLVEEKKIEASEPIINLDNGASTSLRPPVRVDDGTMADAKQETVNADNTKGKSSAEKASSDTIEAPPTEAAVPDTIEAPPTEVAVPDTIEAPPTEAAVPDTIEDPSTEAAVPDTIEAPPTKEVFSVQDETTSPEGVANIDEMSCGISTSPEEKNVTIPRDEDYALLGNTLALDDKGQQNVMIGLVPMTRGLPTVVYRIYGSTLYDFMTYKGKRIELPKPVNVKEVVLEEWHSHPILTITGVDSGNIPVKERRMQKGTKWGILAEKDYRNLEIHNMPKSILNVDKHGENIGVEFSFHHDMNDGGIFNYRAHDYIYVIKVVTNDAIIFDIANEGMPTERIVEVKETITGKTICEITVKDSDDTTRKVIKIYDIKRGWISTDAIHKARDATIASGSEDNKVAANTTVPKVEEPVKKQGRGIGQYISEAWSGIQNRFSRHPNAANTKEKSSAEKASSDTIEAPPTEAAVPDTIEAPPTEAAVPDTIEAPPTEAAVPDTIEAPPTKEVFSVQDETTSPEGVANIDEMSCGISTSPEEKNVTIPRDEDYALLGNTLALDDKGQQNVMIGLVPMTRGLPTVVYRIYGSTLYDFMTYKGKRIELPKPVNVKEVVLEEWHSHPILTITGVDSGNIPVKERRMQKGTKWGILAEKDYRNLEIHNMPKSILNVDKHGENIGVEFSFHHDMNDGGIFNYRAHDYIYVIKVVTNDAIIFDIANEGMPTERIVEVKETITGKTICEITVKDSDDTTRKVIKIYDIKRGWISTDAIHKARDATIASGSEDNKVAANTTVPKVEEPVKKQGRGIGQYISEAWSGIQNRFSRHPNAANTKEKSSAEKASSDTIEAPPTEAAVPDTIEATPTEAAVPDTIEATPTEAAVPDTIEAPPTEAAVPDTIEAPPTKEVFSVQDETTSPEKLLNIDELESNDNICVNKYGIEGKVSIVKVEIDKTKGKYNSLKFLNSMVSVGQRGWILEYAVTYKWDNKTIITYGYIDEKGYQVKQHSRYNGAEWIPMELNEYENILYNEMPRLNLDISAKHAIDGVMSSWESDEYGEYIYFLGMVGPLIYIDKLMDTPKSIIYDFAVNAPRARFLRVALDSEKANPICAARYYHDSEIYIIFFISEKGEWRIMDEADEGIIEIFKRRLNGGHDLEYGKKPKILLSSTEKQPPSTSTEKSKDEEIKKQGRGIGQYISEAWSGIQPSQSVQELKGPFDNAIPSGLIEEHATKSHPISNIHVLSLDLLSENNDITSTRIRLPSDGFMDIIKVNPSIAYRILKLKGHLVAELNDDEYITDIIVERWSYSDIITYIYTCKGTQQCMRHVKRYENNWETFDTNQYQDYIYNQRPRTDVDISKEHVGDGIVVVKEMDTPIPFYFLNVNEHLVVGKVFDSEKLIVDLKEKLPKARLLRVKVMITPRQNQRYCYMFFSKNSDSVLWKFEKIGATWVFSGENTPFVSENVILPNQGPVEGKPVTVEPIPDKPSSPDEVTKNLRIEPNNKEDEESPSELSSGPLDNEDMQEDKEANAPSVPNHEIQDEADLLQKQESKAENNKKINELLLEDDEDVKSGDSFVLASFSFMFLATIVVV</sequence>
<feature type="region of interest" description="Disordered" evidence="1">
    <location>
        <begin position="1426"/>
        <end position="1450"/>
    </location>
</feature>
<protein>
    <submittedName>
        <fullName evidence="3">Uncharacterized protein</fullName>
    </submittedName>
</protein>
<evidence type="ECO:0000313" key="4">
    <source>
        <dbReference type="Proteomes" id="UP001214638"/>
    </source>
</evidence>
<feature type="compositionally biased region" description="Basic and acidic residues" evidence="1">
    <location>
        <begin position="718"/>
        <end position="728"/>
    </location>
</feature>
<feature type="signal peptide" evidence="2">
    <location>
        <begin position="1"/>
        <end position="18"/>
    </location>
</feature>
<feature type="region of interest" description="Disordered" evidence="1">
    <location>
        <begin position="714"/>
        <end position="743"/>
    </location>
</feature>
<name>A0AAD9PL42_9APIC</name>
<feature type="region of interest" description="Disordered" evidence="1">
    <location>
        <begin position="1726"/>
        <end position="1813"/>
    </location>
</feature>
<keyword evidence="2" id="KW-0732">Signal</keyword>
<feature type="compositionally biased region" description="Basic and acidic residues" evidence="1">
    <location>
        <begin position="1441"/>
        <end position="1450"/>
    </location>
</feature>
<organism evidence="3 4">
    <name type="scientific">Babesia duncani</name>
    <dbReference type="NCBI Taxonomy" id="323732"/>
    <lineage>
        <taxon>Eukaryota</taxon>
        <taxon>Sar</taxon>
        <taxon>Alveolata</taxon>
        <taxon>Apicomplexa</taxon>
        <taxon>Aconoidasida</taxon>
        <taxon>Piroplasmida</taxon>
        <taxon>Babesiidae</taxon>
        <taxon>Babesia</taxon>
    </lineage>
</organism>
<comment type="caution">
    <text evidence="3">The sequence shown here is derived from an EMBL/GenBank/DDBJ whole genome shotgun (WGS) entry which is preliminary data.</text>
</comment>
<keyword evidence="4" id="KW-1185">Reference proteome</keyword>
<gene>
    <name evidence="3" type="ORF">BdWA1_001963</name>
</gene>
<feature type="chain" id="PRO_5042009881" evidence="2">
    <location>
        <begin position="19"/>
        <end position="1851"/>
    </location>
</feature>
<proteinExistence type="predicted"/>
<evidence type="ECO:0000256" key="1">
    <source>
        <dbReference type="SAM" id="MobiDB-lite"/>
    </source>
</evidence>